<dbReference type="EnsemblMetazoa" id="CLYHEMT005835.4">
    <property type="protein sequence ID" value="CLYHEMP005835.4"/>
    <property type="gene ID" value="CLYHEMG005835"/>
</dbReference>
<name>A0A7M5UXJ2_9CNID</name>
<accession>A0A7M5UXJ2</accession>
<feature type="domain" description="CFAP65 tenth Ig-like" evidence="9">
    <location>
        <begin position="1181"/>
        <end position="1297"/>
    </location>
</feature>
<proteinExistence type="predicted"/>
<feature type="compositionally biased region" description="Basic and acidic residues" evidence="7">
    <location>
        <begin position="1659"/>
        <end position="1674"/>
    </location>
</feature>
<evidence type="ECO:0000256" key="4">
    <source>
        <dbReference type="ARBA" id="ARBA00022846"/>
    </source>
</evidence>
<evidence type="ECO:0000256" key="2">
    <source>
        <dbReference type="ARBA" id="ARBA00004496"/>
    </source>
</evidence>
<keyword evidence="15" id="KW-1185">Reference proteome</keyword>
<evidence type="ECO:0000256" key="7">
    <source>
        <dbReference type="SAM" id="MobiDB-lite"/>
    </source>
</evidence>
<dbReference type="Proteomes" id="UP000594262">
    <property type="component" value="Unplaced"/>
</dbReference>
<dbReference type="GeneID" id="136799144"/>
<dbReference type="InterPro" id="IPR052614">
    <property type="entry name" value="CFAP65"/>
</dbReference>
<feature type="domain" description="CFAP65 seventh Ig-like" evidence="13">
    <location>
        <begin position="749"/>
        <end position="841"/>
    </location>
</feature>
<dbReference type="InterPro" id="IPR057467">
    <property type="entry name" value="Ig_CFAP65_8th"/>
</dbReference>
<feature type="domain" description="HYDIN/VesB/CFA65-like Ig-like" evidence="8">
    <location>
        <begin position="115"/>
        <end position="195"/>
    </location>
</feature>
<dbReference type="InterPro" id="IPR008962">
    <property type="entry name" value="PapD-like_sf"/>
</dbReference>
<dbReference type="Pfam" id="PF25249">
    <property type="entry name" value="Ig_CFAP65_7th"/>
    <property type="match status" value="1"/>
</dbReference>
<dbReference type="Pfam" id="PF25248">
    <property type="entry name" value="Ig_CFAP65_8th"/>
    <property type="match status" value="1"/>
</dbReference>
<keyword evidence="5" id="KW-0969">Cilium</keyword>
<evidence type="ECO:0000259" key="12">
    <source>
        <dbReference type="Pfam" id="PF25248"/>
    </source>
</evidence>
<feature type="compositionally biased region" description="Basic and acidic residues" evidence="7">
    <location>
        <begin position="1495"/>
        <end position="1504"/>
    </location>
</feature>
<dbReference type="Gene3D" id="2.60.40.10">
    <property type="entry name" value="Immunoglobulins"/>
    <property type="match status" value="9"/>
</dbReference>
<dbReference type="InterPro" id="IPR058536">
    <property type="entry name" value="Ig_CFAP65_4th"/>
</dbReference>
<reference evidence="14" key="1">
    <citation type="submission" date="2021-01" db="UniProtKB">
        <authorList>
            <consortium name="EnsemblMetazoa"/>
        </authorList>
    </citation>
    <scope>IDENTIFICATION</scope>
</reference>
<dbReference type="SUPFAM" id="SSF49354">
    <property type="entry name" value="PapD-like"/>
    <property type="match status" value="2"/>
</dbReference>
<comment type="subcellular location">
    <subcellularLocation>
        <location evidence="1">Cell projection</location>
        <location evidence="1">Cilium</location>
        <location evidence="1">Flagellum</location>
    </subcellularLocation>
    <subcellularLocation>
        <location evidence="2">Cytoplasm</location>
    </subcellularLocation>
</comment>
<organism evidence="14 15">
    <name type="scientific">Clytia hemisphaerica</name>
    <dbReference type="NCBI Taxonomy" id="252671"/>
    <lineage>
        <taxon>Eukaryota</taxon>
        <taxon>Metazoa</taxon>
        <taxon>Cnidaria</taxon>
        <taxon>Hydrozoa</taxon>
        <taxon>Hydroidolina</taxon>
        <taxon>Leptothecata</taxon>
        <taxon>Obeliida</taxon>
        <taxon>Clytiidae</taxon>
        <taxon>Clytia</taxon>
    </lineage>
</organism>
<dbReference type="InterPro" id="IPR053879">
    <property type="entry name" value="HYDIN_VesB_CFA65-like_Ig"/>
</dbReference>
<evidence type="ECO:0000259" key="8">
    <source>
        <dbReference type="Pfam" id="PF22544"/>
    </source>
</evidence>
<dbReference type="Pfam" id="PF24507">
    <property type="entry name" value="Ig_CFAP65_4th"/>
    <property type="match status" value="2"/>
</dbReference>
<evidence type="ECO:0000256" key="5">
    <source>
        <dbReference type="ARBA" id="ARBA00023069"/>
    </source>
</evidence>
<dbReference type="Pfam" id="PF24816">
    <property type="entry name" value="Ig_CFAP65__9th"/>
    <property type="match status" value="1"/>
</dbReference>
<dbReference type="Pfam" id="PF22544">
    <property type="entry name" value="HYDIN_VesB_CFA65-like_Ig"/>
    <property type="match status" value="1"/>
</dbReference>
<keyword evidence="3" id="KW-0963">Cytoplasm</keyword>
<keyword evidence="4" id="KW-0282">Flagellum</keyword>
<dbReference type="InterPro" id="IPR056344">
    <property type="entry name" value="Ig_CFAP65-like_9th"/>
</dbReference>
<feature type="region of interest" description="Disordered" evidence="7">
    <location>
        <begin position="1751"/>
        <end position="1770"/>
    </location>
</feature>
<dbReference type="GO" id="GO:0005737">
    <property type="term" value="C:cytoplasm"/>
    <property type="evidence" value="ECO:0007669"/>
    <property type="project" value="UniProtKB-SubCell"/>
</dbReference>
<dbReference type="Pfam" id="PF24771">
    <property type="entry name" value="Ig_CFAP74_1st"/>
    <property type="match status" value="1"/>
</dbReference>
<evidence type="ECO:0000259" key="10">
    <source>
        <dbReference type="Pfam" id="PF24507"/>
    </source>
</evidence>
<evidence type="ECO:0000256" key="1">
    <source>
        <dbReference type="ARBA" id="ARBA00004230"/>
    </source>
</evidence>
<evidence type="ECO:0000259" key="9">
    <source>
        <dbReference type="Pfam" id="PF24291"/>
    </source>
</evidence>
<feature type="compositionally biased region" description="Low complexity" evidence="7">
    <location>
        <begin position="1480"/>
        <end position="1494"/>
    </location>
</feature>
<evidence type="ECO:0000313" key="14">
    <source>
        <dbReference type="EnsemblMetazoa" id="CLYHEMP005835.4"/>
    </source>
</evidence>
<dbReference type="GO" id="GO:0031514">
    <property type="term" value="C:motile cilium"/>
    <property type="evidence" value="ECO:0007669"/>
    <property type="project" value="UniProtKB-SubCell"/>
</dbReference>
<feature type="domain" description="CFAP65 fourth Ig-like" evidence="10">
    <location>
        <begin position="232"/>
        <end position="301"/>
    </location>
</feature>
<feature type="domain" description="CFAP65 eight Ig-like" evidence="12">
    <location>
        <begin position="859"/>
        <end position="964"/>
    </location>
</feature>
<sequence length="1799" mass="205561">MAVHLSSPTIKNHYGIEVTKSLKWDQWEPGGEYTQLMTLKNVNSKTKKLKYRIRNTNFFTTRYPQPIILSSGMSIDVPVTFRPLKKDKYEYSIEFQTKEGQFKVSMKAILPESSLNLPEMIKFGMCAVKDQLSIPFQISNTSDLQVTFQLKTSNPFSVKPTSGTLAPKTHCEIVAVFKPEGALVYEVDTECVFGNDQNETKIVKSIKMEGIGKYIHLGISYGEQRTASHDISIDYGTTHLGNKVDKSFRIKNLSPVDAPFQIMPKSSMVIDNVFSCSKYHGVIPAEGSTQIKLSFKPELHNQTYVENFDVLAVGMASKSCIKCVGKAIGPSVCIENDLVNFGITNPSHFVTRSFKLKNNLDMDAVFQFKINSKNSVFKMNVTNGVIEANSTKSIHVKFSPNQPMVYYRKVFCLIENQEPITVELYGTCHTNESKPVVLSKQHVLNYKEHVQNGVSRMCPEEIMELLSNGQIELDQNHILQIKDEEVSNRLQKPERTLDPYEQYFAQCQEQDDPQLNQTSMITVDNETIDFGKCKEDSVIQRTINVSNNTFGQVTCVWMNGEGKFQMTPERAEIEAMSTLSFRVVFKPDEVSKYYNDEIEAFVFYKSMRDHRLVDERIITPPWCLAVNLMGHTFPKQKENFLPVCKWASTKMVFPPISDLTQSVYRTCLLMNNGQNPIHYTYEDDPTKVFSCKPNTDLVRDQYHLIIFKMSAMEYGTNKRTIKCRINDMDKFTENFEMVMSADQPDILMAPKEMMFFKPTCVGSFSQQTVKLTNKSRVPLRCQWKVSKVDEPHLSVDPPKTIILPNEIQEHKWTFTPNNCIKHLFKTKLLVSTADQSENGQTQQPVKKYVLRMIGEGETGQLKCPTSDVDFGEISVGHRFRKTVVIHNQSKCSLHYKLFAEQRVVNMDDLEELPHENLAITLDHEEFVLPSQASKKIHVTMAPKRRAYYECFISYELVTKNHQNETITLVDENMNETNTTSTNKHPLFTTKSKGVYPQLLVNDIRGSGCAERYSKKFLWELFHMDNLNTLLEMEPSNDELKYQLVSRHSTRRRMPVTTKAVNEINFSSSVYGSEPCCIYINLQNTGQSSVHWAIKYPTDFQLEMEYWSETGDLDPDELHEMYVMNSELFVVTPRSGLIKAGQSQTVCFVYNHNSLGTHHLPVMLKIDQGREIKLNFIGTTLEAHRHTLHFSSYDHYFAPVSIGTKNPSVQTYTLYNGSGQTTRFAFDTAILDLVEKDNYDHRILECLTPEGEIQPYQSLQTLWIFSPIEARSYTVGVPLLIENNENLVITFIGSGYDPYLMGDTVKVIDEDITLPPKQLVEAPNQLLKISSEYLVYGHISLNSESSQVIFLTNTSSESTISFHWILKGTPAEPFVTIVPSSGFLKPKEFITCKVTVFSQGPSANHDFDVKCEVIDETLTAQFKCDLKEWSKRREEKKHLFTIRDVTENKLKNNRPGSQTSKRLVSVPSASLTKYEALPPIKAQQGSAKSSKSGSAGERRVIVEERPHVHDENDIKPLPPRSFISHLGVRVTTHATDEYQMLCTEDRFNCTFVQRNPSITIPCNATRKQSATSNETHVVETLLKMLIQDMIHDEDFRQRIIDTENEPIPYYAMLTPDLLPLPQEADEDEDAEDDEMESVMKAEMGILEDDEKLVVVEEDNGTERMETEQMETERMETTPMETEQIETEREEKIEKYSSEELRSMSSMEERQQLKRNDEMRYIMNEVLESTLANIIIEANKGGFSLTNRPRIIAPHPPTDRSIPDSNQSELHTESVKSILDLQGAYTPSNRSMHEPLEELDG</sequence>
<dbReference type="Pfam" id="PF24291">
    <property type="entry name" value="Ig_CFAP65"/>
    <property type="match status" value="1"/>
</dbReference>
<feature type="region of interest" description="Disordered" evidence="7">
    <location>
        <begin position="1658"/>
        <end position="1689"/>
    </location>
</feature>
<dbReference type="PANTHER" id="PTHR46127">
    <property type="entry name" value="CILIA- AND FLAGELLA-ASSOCIATED PROTEIN 65"/>
    <property type="match status" value="1"/>
</dbReference>
<protein>
    <submittedName>
        <fullName evidence="14">Uncharacterized protein</fullName>
    </submittedName>
</protein>
<dbReference type="InterPro" id="IPR056305">
    <property type="entry name" value="Ig_CFAP65_10th"/>
</dbReference>
<evidence type="ECO:0000259" key="11">
    <source>
        <dbReference type="Pfam" id="PF24816"/>
    </source>
</evidence>
<evidence type="ECO:0000259" key="13">
    <source>
        <dbReference type="Pfam" id="PF25249"/>
    </source>
</evidence>
<feature type="region of interest" description="Disordered" evidence="7">
    <location>
        <begin position="1476"/>
        <end position="1504"/>
    </location>
</feature>
<dbReference type="InterPro" id="IPR057470">
    <property type="entry name" value="Ig_CFAP65_7th"/>
</dbReference>
<dbReference type="RefSeq" id="XP_066911954.1">
    <property type="nucleotide sequence ID" value="XM_067055853.1"/>
</dbReference>
<evidence type="ECO:0000313" key="15">
    <source>
        <dbReference type="Proteomes" id="UP000594262"/>
    </source>
</evidence>
<dbReference type="PANTHER" id="PTHR46127:SF1">
    <property type="entry name" value="CILIA- AND FLAGELLA-ASSOCIATED PROTEIN 65"/>
    <property type="match status" value="1"/>
</dbReference>
<evidence type="ECO:0000256" key="3">
    <source>
        <dbReference type="ARBA" id="ARBA00022490"/>
    </source>
</evidence>
<dbReference type="InterPro" id="IPR013783">
    <property type="entry name" value="Ig-like_fold"/>
</dbReference>
<evidence type="ECO:0000256" key="6">
    <source>
        <dbReference type="ARBA" id="ARBA00023273"/>
    </source>
</evidence>
<keyword evidence="6" id="KW-0966">Cell projection</keyword>
<dbReference type="OrthoDB" id="415597at2759"/>
<feature type="domain" description="CFAP65 fourth Ig-like" evidence="10">
    <location>
        <begin position="339"/>
        <end position="431"/>
    </location>
</feature>
<feature type="domain" description="CFAP65-like ninth Ig-like" evidence="11">
    <location>
        <begin position="996"/>
        <end position="1177"/>
    </location>
</feature>